<protein>
    <submittedName>
        <fullName evidence="1">Uncharacterized protein</fullName>
    </submittedName>
</protein>
<dbReference type="AlphaFoldDB" id="A0A832ZUL7"/>
<evidence type="ECO:0000313" key="1">
    <source>
        <dbReference type="EMBL" id="HIQ29273.1"/>
    </source>
</evidence>
<dbReference type="Proteomes" id="UP000608579">
    <property type="component" value="Unassembled WGS sequence"/>
</dbReference>
<organism evidence="1 2">
    <name type="scientific">Caldiarchaeum subterraneum</name>
    <dbReference type="NCBI Taxonomy" id="311458"/>
    <lineage>
        <taxon>Archaea</taxon>
        <taxon>Nitrososphaerota</taxon>
        <taxon>Candidatus Caldarchaeales</taxon>
        <taxon>Candidatus Caldarchaeaceae</taxon>
        <taxon>Candidatus Caldarchaeum</taxon>
    </lineage>
</organism>
<dbReference type="EMBL" id="DQVM01000033">
    <property type="protein sequence ID" value="HIQ29273.1"/>
    <property type="molecule type" value="Genomic_DNA"/>
</dbReference>
<name>A0A832ZUL7_CALS0</name>
<proteinExistence type="predicted"/>
<accession>A0A832ZUL7</accession>
<reference evidence="1" key="1">
    <citation type="journal article" date="2020" name="ISME J.">
        <title>Gammaproteobacteria mediating utilization of methyl-, sulfur- and petroleum organic compounds in deep ocean hydrothermal plumes.</title>
        <authorList>
            <person name="Zhou Z."/>
            <person name="Liu Y."/>
            <person name="Pan J."/>
            <person name="Cron B.R."/>
            <person name="Toner B.M."/>
            <person name="Anantharaman K."/>
            <person name="Breier J.A."/>
            <person name="Dick G.J."/>
            <person name="Li M."/>
        </authorList>
    </citation>
    <scope>NUCLEOTIDE SEQUENCE</scope>
    <source>
        <strain evidence="1">SZUA-1515</strain>
    </source>
</reference>
<comment type="caution">
    <text evidence="1">The sequence shown here is derived from an EMBL/GenBank/DDBJ whole genome shotgun (WGS) entry which is preliminary data.</text>
</comment>
<evidence type="ECO:0000313" key="2">
    <source>
        <dbReference type="Proteomes" id="UP000608579"/>
    </source>
</evidence>
<sequence>MVTVHEIPPQMRPTLLECMNKLKEIIILFRKFLDTEDYSYVEEAYRLNQEVKSNPEFLKFMSGYADLDNNIQAMYNMVKERGGDVDSLTHGKLSNQAVYIITRANIIYTGLEFRMKRMRKG</sequence>
<gene>
    <name evidence="1" type="ORF">EYH45_01770</name>
</gene>